<keyword evidence="12" id="KW-1185">Reference proteome</keyword>
<gene>
    <name evidence="11" type="ORF">SAMN02745207_00367</name>
</gene>
<protein>
    <submittedName>
        <fullName evidence="11">Amino acid ABC transporter membrane protein, PAAT family</fullName>
    </submittedName>
</protein>
<comment type="similarity">
    <text evidence="2 9">Belongs to the binding-protein-dependent transport system permease family.</text>
</comment>
<dbReference type="InterPro" id="IPR043429">
    <property type="entry name" value="ArtM/GltK/GlnP/TcyL/YhdX-like"/>
</dbReference>
<keyword evidence="7 9" id="KW-1133">Transmembrane helix</keyword>
<evidence type="ECO:0000256" key="5">
    <source>
        <dbReference type="ARBA" id="ARBA00022692"/>
    </source>
</evidence>
<dbReference type="STRING" id="1121316.SAMN02745207_00367"/>
<dbReference type="OrthoDB" id="9787841at2"/>
<dbReference type="Pfam" id="PF00528">
    <property type="entry name" value="BPD_transp_1"/>
    <property type="match status" value="1"/>
</dbReference>
<feature type="domain" description="ABC transmembrane type-1" evidence="10">
    <location>
        <begin position="20"/>
        <end position="211"/>
    </location>
</feature>
<dbReference type="SUPFAM" id="SSF161098">
    <property type="entry name" value="MetI-like"/>
    <property type="match status" value="1"/>
</dbReference>
<evidence type="ECO:0000256" key="9">
    <source>
        <dbReference type="RuleBase" id="RU363032"/>
    </source>
</evidence>
<dbReference type="InterPro" id="IPR000515">
    <property type="entry name" value="MetI-like"/>
</dbReference>
<feature type="transmembrane region" description="Helical" evidence="9">
    <location>
        <begin position="20"/>
        <end position="46"/>
    </location>
</feature>
<dbReference type="PANTHER" id="PTHR30614:SF0">
    <property type="entry name" value="L-CYSTINE TRANSPORT SYSTEM PERMEASE PROTEIN TCYL"/>
    <property type="match status" value="1"/>
</dbReference>
<dbReference type="InterPro" id="IPR010065">
    <property type="entry name" value="AA_ABC_transptr_permease_3TM"/>
</dbReference>
<dbReference type="Gene3D" id="1.10.3720.10">
    <property type="entry name" value="MetI-like"/>
    <property type="match status" value="1"/>
</dbReference>
<accession>A0A1M5QZ57</accession>
<evidence type="ECO:0000256" key="3">
    <source>
        <dbReference type="ARBA" id="ARBA00022448"/>
    </source>
</evidence>
<dbReference type="EMBL" id="FQXM01000002">
    <property type="protein sequence ID" value="SHH18999.1"/>
    <property type="molecule type" value="Genomic_DNA"/>
</dbReference>
<feature type="transmembrane region" description="Helical" evidence="9">
    <location>
        <begin position="189"/>
        <end position="210"/>
    </location>
</feature>
<dbReference type="CDD" id="cd06261">
    <property type="entry name" value="TM_PBP2"/>
    <property type="match status" value="1"/>
</dbReference>
<evidence type="ECO:0000256" key="1">
    <source>
        <dbReference type="ARBA" id="ARBA00004651"/>
    </source>
</evidence>
<dbReference type="PROSITE" id="PS50928">
    <property type="entry name" value="ABC_TM1"/>
    <property type="match status" value="1"/>
</dbReference>
<dbReference type="GO" id="GO:0043190">
    <property type="term" value="C:ATP-binding cassette (ABC) transporter complex"/>
    <property type="evidence" value="ECO:0007669"/>
    <property type="project" value="InterPro"/>
</dbReference>
<keyword evidence="4" id="KW-1003">Cell membrane</keyword>
<evidence type="ECO:0000256" key="6">
    <source>
        <dbReference type="ARBA" id="ARBA00022970"/>
    </source>
</evidence>
<name>A0A1M5QZ57_9CLOT</name>
<dbReference type="Proteomes" id="UP000184447">
    <property type="component" value="Unassembled WGS sequence"/>
</dbReference>
<dbReference type="GO" id="GO:0015184">
    <property type="term" value="F:L-cystine transmembrane transporter activity"/>
    <property type="evidence" value="ECO:0007669"/>
    <property type="project" value="TreeGrafter"/>
</dbReference>
<evidence type="ECO:0000256" key="7">
    <source>
        <dbReference type="ARBA" id="ARBA00022989"/>
    </source>
</evidence>
<reference evidence="11 12" key="1">
    <citation type="submission" date="2016-11" db="EMBL/GenBank/DDBJ databases">
        <authorList>
            <person name="Jaros S."/>
            <person name="Januszkiewicz K."/>
            <person name="Wedrychowicz H."/>
        </authorList>
    </citation>
    <scope>NUCLEOTIDE SEQUENCE [LARGE SCALE GENOMIC DNA]</scope>
    <source>
        <strain evidence="11 12">DSM 8605</strain>
    </source>
</reference>
<organism evidence="11 12">
    <name type="scientific">Clostridium grantii DSM 8605</name>
    <dbReference type="NCBI Taxonomy" id="1121316"/>
    <lineage>
        <taxon>Bacteria</taxon>
        <taxon>Bacillati</taxon>
        <taxon>Bacillota</taxon>
        <taxon>Clostridia</taxon>
        <taxon>Eubacteriales</taxon>
        <taxon>Clostridiaceae</taxon>
        <taxon>Clostridium</taxon>
    </lineage>
</organism>
<evidence type="ECO:0000256" key="8">
    <source>
        <dbReference type="ARBA" id="ARBA00023136"/>
    </source>
</evidence>
<evidence type="ECO:0000256" key="4">
    <source>
        <dbReference type="ARBA" id="ARBA00022475"/>
    </source>
</evidence>
<feature type="transmembrane region" description="Helical" evidence="9">
    <location>
        <begin position="91"/>
        <end position="111"/>
    </location>
</feature>
<feature type="transmembrane region" description="Helical" evidence="9">
    <location>
        <begin position="58"/>
        <end position="79"/>
    </location>
</feature>
<evidence type="ECO:0000313" key="12">
    <source>
        <dbReference type="Proteomes" id="UP000184447"/>
    </source>
</evidence>
<dbReference type="RefSeq" id="WP_073336384.1">
    <property type="nucleotide sequence ID" value="NZ_FQXM01000002.1"/>
</dbReference>
<evidence type="ECO:0000259" key="10">
    <source>
        <dbReference type="PROSITE" id="PS50928"/>
    </source>
</evidence>
<dbReference type="PANTHER" id="PTHR30614">
    <property type="entry name" value="MEMBRANE COMPONENT OF AMINO ACID ABC TRANSPORTER"/>
    <property type="match status" value="1"/>
</dbReference>
<keyword evidence="8 9" id="KW-0472">Membrane</keyword>
<evidence type="ECO:0000313" key="11">
    <source>
        <dbReference type="EMBL" id="SHH18999.1"/>
    </source>
</evidence>
<keyword evidence="3 9" id="KW-0813">Transport</keyword>
<comment type="subcellular location">
    <subcellularLocation>
        <location evidence="1 9">Cell membrane</location>
        <topology evidence="1 9">Multi-pass membrane protein</topology>
    </subcellularLocation>
</comment>
<dbReference type="FunFam" id="1.10.3720.10:FF:000009">
    <property type="entry name" value="Amino acid ABC transporter permease"/>
    <property type="match status" value="1"/>
</dbReference>
<dbReference type="InterPro" id="IPR035906">
    <property type="entry name" value="MetI-like_sf"/>
</dbReference>
<dbReference type="NCBIfam" id="TIGR01726">
    <property type="entry name" value="HEQRo_perm_3TM"/>
    <property type="match status" value="1"/>
</dbReference>
<keyword evidence="5 9" id="KW-0812">Transmembrane</keyword>
<sequence>MSSFDIQYSINLFPLLFKYLHVTITMAVLSMFIALALSLLLALIRTYEIKGLYLLSKIYISFFRGTPLLVQLFLLYYGVPQIFPVFKSMNAYTAAIIGLSLNASAYMAEIIRGSILSVDKGQMEASLSVGMTSLQAMKKIVLPQAARTAIPSLANSFIDLLKGSSLAFTLGVAEIMAKAQMEAASSYKFFEAYLTVAIMYWLIVIVFGYFQKKIENKMNEAY</sequence>
<dbReference type="AlphaFoldDB" id="A0A1M5QZ57"/>
<proteinExistence type="inferred from homology"/>
<keyword evidence="6" id="KW-0029">Amino-acid transport</keyword>
<evidence type="ECO:0000256" key="2">
    <source>
        <dbReference type="ARBA" id="ARBA00009306"/>
    </source>
</evidence>